<evidence type="ECO:0000313" key="4">
    <source>
        <dbReference type="EMBL" id="MBN9669310.1"/>
    </source>
</evidence>
<dbReference type="SUPFAM" id="SSF56281">
    <property type="entry name" value="Metallo-hydrolase/oxidoreductase"/>
    <property type="match status" value="1"/>
</dbReference>
<name>A0A939ECE9_9HYPH</name>
<dbReference type="SMART" id="SM01027">
    <property type="entry name" value="Beta-Casp"/>
    <property type="match status" value="1"/>
</dbReference>
<evidence type="ECO:0000259" key="2">
    <source>
        <dbReference type="SMART" id="SM00849"/>
    </source>
</evidence>
<dbReference type="InterPro" id="IPR001279">
    <property type="entry name" value="Metallo-B-lactamas"/>
</dbReference>
<organism evidence="4 5">
    <name type="scientific">Roseibium aggregatum</name>
    <dbReference type="NCBI Taxonomy" id="187304"/>
    <lineage>
        <taxon>Bacteria</taxon>
        <taxon>Pseudomonadati</taxon>
        <taxon>Pseudomonadota</taxon>
        <taxon>Alphaproteobacteria</taxon>
        <taxon>Hyphomicrobiales</taxon>
        <taxon>Stappiaceae</taxon>
        <taxon>Roseibium</taxon>
    </lineage>
</organism>
<dbReference type="InterPro" id="IPR022712">
    <property type="entry name" value="Beta_Casp"/>
</dbReference>
<dbReference type="PANTHER" id="PTHR11203">
    <property type="entry name" value="CLEAVAGE AND POLYADENYLATION SPECIFICITY FACTOR FAMILY MEMBER"/>
    <property type="match status" value="1"/>
</dbReference>
<comment type="caution">
    <text evidence="4">The sequence shown here is derived from an EMBL/GenBank/DDBJ whole genome shotgun (WGS) entry which is preliminary data.</text>
</comment>
<gene>
    <name evidence="4" type="ORF">JF539_03095</name>
</gene>
<proteinExistence type="predicted"/>
<dbReference type="EMBL" id="JAEKJZ010000001">
    <property type="protein sequence ID" value="MBN9669310.1"/>
    <property type="molecule type" value="Genomic_DNA"/>
</dbReference>
<dbReference type="Pfam" id="PF00753">
    <property type="entry name" value="Lactamase_B"/>
    <property type="match status" value="1"/>
</dbReference>
<dbReference type="Pfam" id="PF10996">
    <property type="entry name" value="Beta-Casp"/>
    <property type="match status" value="1"/>
</dbReference>
<dbReference type="Gene3D" id="3.60.15.10">
    <property type="entry name" value="Ribonuclease Z/Hydroxyacylglutathione hydrolase-like"/>
    <property type="match status" value="1"/>
</dbReference>
<reference evidence="4" key="1">
    <citation type="submission" date="2020-12" db="EMBL/GenBank/DDBJ databases">
        <title>Oil enriched cultivation method for isolating marine PHA-producing bacteria.</title>
        <authorList>
            <person name="Zheng W."/>
            <person name="Yu S."/>
            <person name="Huang Y."/>
        </authorList>
    </citation>
    <scope>NUCLEOTIDE SEQUENCE</scope>
    <source>
        <strain evidence="4">SY-2-12</strain>
    </source>
</reference>
<keyword evidence="1" id="KW-0378">Hydrolase</keyword>
<dbReference type="Gene3D" id="3.40.50.10890">
    <property type="match status" value="1"/>
</dbReference>
<protein>
    <submittedName>
        <fullName evidence="4">MBL fold metallo-hydrolase</fullName>
    </submittedName>
</protein>
<evidence type="ECO:0000256" key="1">
    <source>
        <dbReference type="ARBA" id="ARBA00022801"/>
    </source>
</evidence>
<feature type="domain" description="Metallo-beta-lactamase" evidence="2">
    <location>
        <begin position="15"/>
        <end position="244"/>
    </location>
</feature>
<evidence type="ECO:0000313" key="5">
    <source>
        <dbReference type="Proteomes" id="UP000664096"/>
    </source>
</evidence>
<dbReference type="RefSeq" id="WP_207138882.1">
    <property type="nucleotide sequence ID" value="NZ_JAEKJZ010000001.1"/>
</dbReference>
<dbReference type="InterPro" id="IPR036866">
    <property type="entry name" value="RibonucZ/Hydroxyglut_hydro"/>
</dbReference>
<dbReference type="InterPro" id="IPR011108">
    <property type="entry name" value="RMMBL"/>
</dbReference>
<dbReference type="GO" id="GO:0004521">
    <property type="term" value="F:RNA endonuclease activity"/>
    <property type="evidence" value="ECO:0007669"/>
    <property type="project" value="TreeGrafter"/>
</dbReference>
<dbReference type="GO" id="GO:0016787">
    <property type="term" value="F:hydrolase activity"/>
    <property type="evidence" value="ECO:0007669"/>
    <property type="project" value="UniProtKB-KW"/>
</dbReference>
<accession>A0A939ECE9</accession>
<dbReference type="CDD" id="cd16295">
    <property type="entry name" value="TTHA0252-CPSF-like_MBL-fold"/>
    <property type="match status" value="1"/>
</dbReference>
<feature type="domain" description="Beta-Casp" evidence="3">
    <location>
        <begin position="249"/>
        <end position="368"/>
    </location>
</feature>
<dbReference type="AlphaFoldDB" id="A0A939ECE9"/>
<dbReference type="Pfam" id="PF07521">
    <property type="entry name" value="RMMBL"/>
    <property type="match status" value="1"/>
</dbReference>
<dbReference type="Proteomes" id="UP000664096">
    <property type="component" value="Unassembled WGS sequence"/>
</dbReference>
<dbReference type="SMART" id="SM00849">
    <property type="entry name" value="Lactamase_B"/>
    <property type="match status" value="1"/>
</dbReference>
<sequence length="454" mass="49661">MKLKLTFLGGVSTVTGSKYLLERDGLRVLVDCGLFQGYKQLRLRNWAPLPVDPKSIDAVILTHAHLDHSGYLPLLVRDGFAGPVICTQGTRDLCAILLPDSGFLNEKDAEFANRHGFSKHSPALPLYTKKDAEASLDRFSPVPFDRDTDILGELKVRFRCAGHILGAASVELVWGSTKIVFSGDLGRYGDATMLDPAEIRQADYLLVESTYGNRLHEKGDPEDELAEVINETAGRGGTVLIPAFAVGRAQSLLFHIQSLKDAGRIPDLPVFLDSPMAVRASNVFGKHVGDHRLSREACDWSGNTARYVADVEESKDLDRNVMPKVIISASGMATGGRILHHLKHYAPDHRNTILFAGFQAGGTRGAAMVAGAESVKIHGSQVPIRAEVGNLNMLSAHADADEILRWLGNLEAPPKQTFITHGEPDASDALRYRIEHELGWACSVPDYRDEVFLE</sequence>
<evidence type="ECO:0000259" key="3">
    <source>
        <dbReference type="SMART" id="SM01027"/>
    </source>
</evidence>
<dbReference type="InterPro" id="IPR050698">
    <property type="entry name" value="MBL"/>
</dbReference>
<dbReference type="PANTHER" id="PTHR11203:SF37">
    <property type="entry name" value="INTEGRATOR COMPLEX SUBUNIT 11"/>
    <property type="match status" value="1"/>
</dbReference>